<dbReference type="InterPro" id="IPR027417">
    <property type="entry name" value="P-loop_NTPase"/>
</dbReference>
<dbReference type="CDD" id="cd03215">
    <property type="entry name" value="ABC_Carb_Monos_II"/>
    <property type="match status" value="1"/>
</dbReference>
<evidence type="ECO:0000313" key="12">
    <source>
        <dbReference type="Proteomes" id="UP001242480"/>
    </source>
</evidence>
<reference evidence="11 12" key="1">
    <citation type="submission" date="2023-07" db="EMBL/GenBank/DDBJ databases">
        <title>Genomic Encyclopedia of Type Strains, Phase IV (KMG-IV): sequencing the most valuable type-strain genomes for metagenomic binning, comparative biology and taxonomic classification.</title>
        <authorList>
            <person name="Goeker M."/>
        </authorList>
    </citation>
    <scope>NUCLEOTIDE SEQUENCE [LARGE SCALE GENOMIC DNA]</scope>
    <source>
        <strain evidence="11 12">DSM 19619</strain>
    </source>
</reference>
<dbReference type="PANTHER" id="PTHR43790">
    <property type="entry name" value="CARBOHYDRATE TRANSPORT ATP-BINDING PROTEIN MG119-RELATED"/>
    <property type="match status" value="1"/>
</dbReference>
<evidence type="ECO:0000256" key="1">
    <source>
        <dbReference type="ARBA" id="ARBA00005417"/>
    </source>
</evidence>
<keyword evidence="7 11" id="KW-0067">ATP-binding</keyword>
<keyword evidence="3" id="KW-1003">Cell membrane</keyword>
<dbReference type="InterPro" id="IPR017871">
    <property type="entry name" value="ABC_transporter-like_CS"/>
</dbReference>
<proteinExistence type="inferred from homology"/>
<dbReference type="SMART" id="SM00382">
    <property type="entry name" value="AAA"/>
    <property type="match status" value="2"/>
</dbReference>
<protein>
    <submittedName>
        <fullName evidence="11">Ribose transport system ATP-binding protein</fullName>
    </submittedName>
</protein>
<sequence length="503" mass="52974">MTTSMIDIAGVSRSFAGTQALDRVSLAVAAGSVHAVTGENGAGKSTLMKILAGVVRADAGEVRLSGQRVDFHAPADAVRAGVSTVFQEFTLIPNLTVAESIFLGREPRGRWGGVDARALREGARAALARLGCALDPDGLVRHLTVAEQQMVEIAKGISADARVFIFDEPTAALNTADVDKLRRVILGLRAAGKTILYISHRLREIFDMCDTVTVLKDGRHVATRSTAAIDEHGLVALMVGRELSDFYPGRGREPGPPCLAVEALVAGAQGRPVGFTLARGEIVGLAGLEGQGQRDIARAIAGIIPRRSGRIAKFDRRGGAVDLPADASVAAALAQGIGFVPEDRKGEGLFLDLGIAENVALGVQTGRPFWARAPDTRAAIESMMRRMNVRARSTQVLVGALSGGNQQKVLIGRWLSSGADLLVVEEPTRGVDVGAKSEVYKLLRGFTRDGGAVLVLSREMPELIGLCDRLLVVHGGGVVAEMPAAEATEHRILHAAIGSRQAA</sequence>
<evidence type="ECO:0000256" key="6">
    <source>
        <dbReference type="ARBA" id="ARBA00022741"/>
    </source>
</evidence>
<feature type="domain" description="ABC transporter" evidence="10">
    <location>
        <begin position="6"/>
        <end position="242"/>
    </location>
</feature>
<dbReference type="Gene3D" id="3.40.50.300">
    <property type="entry name" value="P-loop containing nucleotide triphosphate hydrolases"/>
    <property type="match status" value="2"/>
</dbReference>
<evidence type="ECO:0000256" key="3">
    <source>
        <dbReference type="ARBA" id="ARBA00022475"/>
    </source>
</evidence>
<dbReference type="InterPro" id="IPR050107">
    <property type="entry name" value="ABC_carbohydrate_import_ATPase"/>
</dbReference>
<dbReference type="InterPro" id="IPR003593">
    <property type="entry name" value="AAA+_ATPase"/>
</dbReference>
<keyword evidence="4" id="KW-0762">Sugar transport</keyword>
<dbReference type="GO" id="GO:0005524">
    <property type="term" value="F:ATP binding"/>
    <property type="evidence" value="ECO:0007669"/>
    <property type="project" value="UniProtKB-KW"/>
</dbReference>
<keyword evidence="5" id="KW-0677">Repeat</keyword>
<evidence type="ECO:0000256" key="9">
    <source>
        <dbReference type="ARBA" id="ARBA00023136"/>
    </source>
</evidence>
<keyword evidence="12" id="KW-1185">Reference proteome</keyword>
<accession>A0ABU0J9K0</accession>
<dbReference type="RefSeq" id="WP_307275306.1">
    <property type="nucleotide sequence ID" value="NZ_JAUSVX010000007.1"/>
</dbReference>
<keyword evidence="2" id="KW-0813">Transport</keyword>
<dbReference type="Proteomes" id="UP001242480">
    <property type="component" value="Unassembled WGS sequence"/>
</dbReference>
<dbReference type="EMBL" id="JAUSVX010000007">
    <property type="protein sequence ID" value="MDQ0470943.1"/>
    <property type="molecule type" value="Genomic_DNA"/>
</dbReference>
<organism evidence="11 12">
    <name type="scientific">Labrys wisconsinensis</name>
    <dbReference type="NCBI Taxonomy" id="425677"/>
    <lineage>
        <taxon>Bacteria</taxon>
        <taxon>Pseudomonadati</taxon>
        <taxon>Pseudomonadota</taxon>
        <taxon>Alphaproteobacteria</taxon>
        <taxon>Hyphomicrobiales</taxon>
        <taxon>Xanthobacteraceae</taxon>
        <taxon>Labrys</taxon>
    </lineage>
</organism>
<evidence type="ECO:0000313" key="11">
    <source>
        <dbReference type="EMBL" id="MDQ0470943.1"/>
    </source>
</evidence>
<dbReference type="PROSITE" id="PS50893">
    <property type="entry name" value="ABC_TRANSPORTER_2"/>
    <property type="match status" value="2"/>
</dbReference>
<dbReference type="InterPro" id="IPR003439">
    <property type="entry name" value="ABC_transporter-like_ATP-bd"/>
</dbReference>
<keyword evidence="6" id="KW-0547">Nucleotide-binding</keyword>
<evidence type="ECO:0000256" key="4">
    <source>
        <dbReference type="ARBA" id="ARBA00022597"/>
    </source>
</evidence>
<evidence type="ECO:0000256" key="8">
    <source>
        <dbReference type="ARBA" id="ARBA00022967"/>
    </source>
</evidence>
<keyword evidence="8" id="KW-1278">Translocase</keyword>
<comment type="caution">
    <text evidence="11">The sequence shown here is derived from an EMBL/GenBank/DDBJ whole genome shotgun (WGS) entry which is preliminary data.</text>
</comment>
<comment type="similarity">
    <text evidence="1">Belongs to the ABC transporter superfamily.</text>
</comment>
<dbReference type="PROSITE" id="PS00211">
    <property type="entry name" value="ABC_TRANSPORTER_1"/>
    <property type="match status" value="1"/>
</dbReference>
<evidence type="ECO:0000259" key="10">
    <source>
        <dbReference type="PROSITE" id="PS50893"/>
    </source>
</evidence>
<name>A0ABU0J9K0_9HYPH</name>
<evidence type="ECO:0000256" key="5">
    <source>
        <dbReference type="ARBA" id="ARBA00022737"/>
    </source>
</evidence>
<dbReference type="PANTHER" id="PTHR43790:SF3">
    <property type="entry name" value="D-ALLOSE IMPORT ATP-BINDING PROTEIN ALSA-RELATED"/>
    <property type="match status" value="1"/>
</dbReference>
<evidence type="ECO:0000256" key="2">
    <source>
        <dbReference type="ARBA" id="ARBA00022448"/>
    </source>
</evidence>
<feature type="domain" description="ABC transporter" evidence="10">
    <location>
        <begin position="241"/>
        <end position="500"/>
    </location>
</feature>
<gene>
    <name evidence="11" type="ORF">QO011_003962</name>
</gene>
<dbReference type="CDD" id="cd03216">
    <property type="entry name" value="ABC_Carb_Monos_I"/>
    <property type="match status" value="1"/>
</dbReference>
<keyword evidence="9" id="KW-0472">Membrane</keyword>
<dbReference type="Pfam" id="PF00005">
    <property type="entry name" value="ABC_tran"/>
    <property type="match status" value="2"/>
</dbReference>
<evidence type="ECO:0000256" key="7">
    <source>
        <dbReference type="ARBA" id="ARBA00022840"/>
    </source>
</evidence>
<dbReference type="SUPFAM" id="SSF52540">
    <property type="entry name" value="P-loop containing nucleoside triphosphate hydrolases"/>
    <property type="match status" value="2"/>
</dbReference>